<dbReference type="GO" id="GO:0016462">
    <property type="term" value="F:pyrophosphatase activity"/>
    <property type="evidence" value="ECO:0007669"/>
    <property type="project" value="TreeGrafter"/>
</dbReference>
<evidence type="ECO:0000259" key="1">
    <source>
        <dbReference type="Pfam" id="PF02541"/>
    </source>
</evidence>
<organism evidence="2">
    <name type="scientific">freshwater metagenome</name>
    <dbReference type="NCBI Taxonomy" id="449393"/>
    <lineage>
        <taxon>unclassified sequences</taxon>
        <taxon>metagenomes</taxon>
        <taxon>ecological metagenomes</taxon>
    </lineage>
</organism>
<dbReference type="InterPro" id="IPR003695">
    <property type="entry name" value="Ppx_GppA_N"/>
</dbReference>
<protein>
    <submittedName>
        <fullName evidence="2">Unannotated protein</fullName>
    </submittedName>
</protein>
<gene>
    <name evidence="2" type="ORF">UFOPK2761_03694</name>
</gene>
<accession>A0A6J6VXM4</accession>
<feature type="domain" description="Ppx/GppA phosphatase N-terminal" evidence="1">
    <location>
        <begin position="23"/>
        <end position="295"/>
    </location>
</feature>
<dbReference type="PANTHER" id="PTHR30005:SF13">
    <property type="entry name" value="EXOPOLYPHOSPHATASE 2"/>
    <property type="match status" value="1"/>
</dbReference>
<evidence type="ECO:0000313" key="2">
    <source>
        <dbReference type="EMBL" id="CAB4776106.1"/>
    </source>
</evidence>
<dbReference type="Pfam" id="PF02541">
    <property type="entry name" value="Ppx-GppA"/>
    <property type="match status" value="1"/>
</dbReference>
<dbReference type="InterPro" id="IPR043129">
    <property type="entry name" value="ATPase_NBD"/>
</dbReference>
<reference evidence="2" key="1">
    <citation type="submission" date="2020-05" db="EMBL/GenBank/DDBJ databases">
        <authorList>
            <person name="Chiriac C."/>
            <person name="Salcher M."/>
            <person name="Ghai R."/>
            <person name="Kavagutti S V."/>
        </authorList>
    </citation>
    <scope>NUCLEOTIDE SEQUENCE</scope>
</reference>
<dbReference type="InterPro" id="IPR050273">
    <property type="entry name" value="GppA/Ppx_hydrolase"/>
</dbReference>
<dbReference type="Gene3D" id="3.30.420.40">
    <property type="match status" value="1"/>
</dbReference>
<dbReference type="SUPFAM" id="SSF53067">
    <property type="entry name" value="Actin-like ATPase domain"/>
    <property type="match status" value="2"/>
</dbReference>
<dbReference type="AlphaFoldDB" id="A0A6J6VXM4"/>
<name>A0A6J6VXM4_9ZZZZ</name>
<sequence length="307" mass="31467">MRVAAIDCGTNTIKLLVLDEHGADLEREMRIVRLGQDVDRTGRLADEALARTFAAVEEYADLVARHGVDRIRFCATSATRDSANAADFAAGVLARLGAEPEVLTGPAEAALAWAGATGGLPGIDPAADGPLLVLDIGGGSTELVLGAGATPDAAHSMDIGSVRMTERHLVPTVAGQPPTRDQVAACVTDVDAALDACPVDPAAARTVVGVAGTVTTLAMGVLGLSAYDRGATHGARLPVADVHALCDRLLGSTAADRADLAWLHPGRADVIAAGALVLSRVLARTRVTELVVSESDILDGIAWSLRA</sequence>
<dbReference type="EMBL" id="CAEZYQ010000066">
    <property type="protein sequence ID" value="CAB4776106.1"/>
    <property type="molecule type" value="Genomic_DNA"/>
</dbReference>
<dbReference type="Gene3D" id="3.30.420.150">
    <property type="entry name" value="Exopolyphosphatase. Domain 2"/>
    <property type="match status" value="1"/>
</dbReference>
<dbReference type="PANTHER" id="PTHR30005">
    <property type="entry name" value="EXOPOLYPHOSPHATASE"/>
    <property type="match status" value="1"/>
</dbReference>
<proteinExistence type="predicted"/>